<dbReference type="FunFam" id="3.40.640.10:FF:000033">
    <property type="entry name" value="Aspartate aminotransferase"/>
    <property type="match status" value="1"/>
</dbReference>
<evidence type="ECO:0000256" key="3">
    <source>
        <dbReference type="ARBA" id="ARBA00011738"/>
    </source>
</evidence>
<evidence type="ECO:0000256" key="7">
    <source>
        <dbReference type="ARBA" id="ARBA00049185"/>
    </source>
</evidence>
<evidence type="ECO:0000256" key="4">
    <source>
        <dbReference type="ARBA" id="ARBA00022576"/>
    </source>
</evidence>
<comment type="cofactor">
    <cofactor evidence="1 8">
        <name>pyridoxal 5'-phosphate</name>
        <dbReference type="ChEBI" id="CHEBI:597326"/>
    </cofactor>
</comment>
<dbReference type="InterPro" id="IPR015422">
    <property type="entry name" value="PyrdxlP-dep_Trfase_small"/>
</dbReference>
<dbReference type="Gene3D" id="3.90.1150.10">
    <property type="entry name" value="Aspartate Aminotransferase, domain 1"/>
    <property type="match status" value="1"/>
</dbReference>
<dbReference type="InterPro" id="IPR050596">
    <property type="entry name" value="AspAT/PAT-like"/>
</dbReference>
<proteinExistence type="inferred from homology"/>
<accession>A0A2W7QDJ1</accession>
<dbReference type="EMBL" id="QKZQ01000003">
    <property type="protein sequence ID" value="PZX46608.1"/>
    <property type="molecule type" value="Genomic_DNA"/>
</dbReference>
<evidence type="ECO:0000313" key="10">
    <source>
        <dbReference type="EMBL" id="PZX46608.1"/>
    </source>
</evidence>
<dbReference type="STRING" id="121821.GCA_001870675_03040"/>
<gene>
    <name evidence="10" type="ORF">LY56_00809</name>
</gene>
<comment type="caution">
    <text evidence="10">The sequence shown here is derived from an EMBL/GenBank/DDBJ whole genome shotgun (WGS) entry which is preliminary data.</text>
</comment>
<evidence type="ECO:0000313" key="11">
    <source>
        <dbReference type="Proteomes" id="UP000249364"/>
    </source>
</evidence>
<evidence type="ECO:0000259" key="9">
    <source>
        <dbReference type="Pfam" id="PF00155"/>
    </source>
</evidence>
<evidence type="ECO:0000256" key="6">
    <source>
        <dbReference type="ARBA" id="ARBA00022898"/>
    </source>
</evidence>
<dbReference type="EC" id="2.6.1.-" evidence="8"/>
<evidence type="ECO:0000256" key="5">
    <source>
        <dbReference type="ARBA" id="ARBA00022679"/>
    </source>
</evidence>
<dbReference type="PANTHER" id="PTHR46383:SF1">
    <property type="entry name" value="ASPARTATE AMINOTRANSFERASE"/>
    <property type="match status" value="1"/>
</dbReference>
<keyword evidence="6" id="KW-0663">Pyridoxal phosphate</keyword>
<dbReference type="InterPro" id="IPR015421">
    <property type="entry name" value="PyrdxlP-dep_Trfase_major"/>
</dbReference>
<dbReference type="PROSITE" id="PS00105">
    <property type="entry name" value="AA_TRANSFER_CLASS_1"/>
    <property type="match status" value="1"/>
</dbReference>
<dbReference type="GO" id="GO:0004069">
    <property type="term" value="F:L-aspartate:2-oxoglutarate aminotransferase activity"/>
    <property type="evidence" value="ECO:0007669"/>
    <property type="project" value="UniProtKB-EC"/>
</dbReference>
<organism evidence="10 11">
    <name type="scientific">Roseinatronobacter thiooxidans</name>
    <dbReference type="NCBI Taxonomy" id="121821"/>
    <lineage>
        <taxon>Bacteria</taxon>
        <taxon>Pseudomonadati</taxon>
        <taxon>Pseudomonadota</taxon>
        <taxon>Alphaproteobacteria</taxon>
        <taxon>Rhodobacterales</taxon>
        <taxon>Paracoccaceae</taxon>
        <taxon>Roseinatronobacter</taxon>
    </lineage>
</organism>
<protein>
    <recommendedName>
        <fullName evidence="8">Aminotransferase</fullName>
        <ecNumber evidence="8">2.6.1.-</ecNumber>
    </recommendedName>
</protein>
<dbReference type="CDD" id="cd00609">
    <property type="entry name" value="AAT_like"/>
    <property type="match status" value="1"/>
</dbReference>
<reference evidence="10 11" key="1">
    <citation type="submission" date="2018-06" db="EMBL/GenBank/DDBJ databases">
        <title>Genomic Encyclopedia of Archaeal and Bacterial Type Strains, Phase II (KMG-II): from individual species to whole genera.</title>
        <authorList>
            <person name="Goeker M."/>
        </authorList>
    </citation>
    <scope>NUCLEOTIDE SEQUENCE [LARGE SCALE GENOMIC DNA]</scope>
    <source>
        <strain evidence="10 11">DSM 13087</strain>
    </source>
</reference>
<keyword evidence="4 8" id="KW-0032">Aminotransferase</keyword>
<dbReference type="InterPro" id="IPR004838">
    <property type="entry name" value="NHTrfase_class1_PyrdxlP-BS"/>
</dbReference>
<evidence type="ECO:0000256" key="8">
    <source>
        <dbReference type="RuleBase" id="RU000481"/>
    </source>
</evidence>
<comment type="catalytic activity">
    <reaction evidence="7">
        <text>L-aspartate + 2-oxoglutarate = oxaloacetate + L-glutamate</text>
        <dbReference type="Rhea" id="RHEA:21824"/>
        <dbReference type="ChEBI" id="CHEBI:16452"/>
        <dbReference type="ChEBI" id="CHEBI:16810"/>
        <dbReference type="ChEBI" id="CHEBI:29985"/>
        <dbReference type="ChEBI" id="CHEBI:29991"/>
        <dbReference type="EC" id="2.6.1.1"/>
    </reaction>
</comment>
<dbReference type="Proteomes" id="UP000249364">
    <property type="component" value="Unassembled WGS sequence"/>
</dbReference>
<dbReference type="GO" id="GO:0030170">
    <property type="term" value="F:pyridoxal phosphate binding"/>
    <property type="evidence" value="ECO:0007669"/>
    <property type="project" value="InterPro"/>
</dbReference>
<comment type="similarity">
    <text evidence="2 8">Belongs to the class-I pyridoxal-phosphate-dependent aminotransferase family.</text>
</comment>
<dbReference type="Pfam" id="PF00155">
    <property type="entry name" value="Aminotran_1_2"/>
    <property type="match status" value="1"/>
</dbReference>
<comment type="subunit">
    <text evidence="3">Homodimer.</text>
</comment>
<dbReference type="InterPro" id="IPR004839">
    <property type="entry name" value="Aminotransferase_I/II_large"/>
</dbReference>
<keyword evidence="11" id="KW-1185">Reference proteome</keyword>
<name>A0A2W7QDJ1_9RHOB</name>
<dbReference type="OrthoDB" id="9763453at2"/>
<evidence type="ECO:0000256" key="1">
    <source>
        <dbReference type="ARBA" id="ARBA00001933"/>
    </source>
</evidence>
<keyword evidence="5 8" id="KW-0808">Transferase</keyword>
<dbReference type="AlphaFoldDB" id="A0A2W7QDJ1"/>
<dbReference type="RefSeq" id="WP_071470813.1">
    <property type="nucleotide sequence ID" value="NZ_MEHT01000045.1"/>
</dbReference>
<feature type="domain" description="Aminotransferase class I/classII large" evidence="9">
    <location>
        <begin position="32"/>
        <end position="392"/>
    </location>
</feature>
<dbReference type="InterPro" id="IPR015424">
    <property type="entry name" value="PyrdxlP-dep_Trfase"/>
</dbReference>
<dbReference type="PANTHER" id="PTHR46383">
    <property type="entry name" value="ASPARTATE AMINOTRANSFERASE"/>
    <property type="match status" value="1"/>
</dbReference>
<dbReference type="Gene3D" id="3.40.640.10">
    <property type="entry name" value="Type I PLP-dependent aspartate aminotransferase-like (Major domain)"/>
    <property type="match status" value="1"/>
</dbReference>
<dbReference type="GO" id="GO:0006520">
    <property type="term" value="P:amino acid metabolic process"/>
    <property type="evidence" value="ECO:0007669"/>
    <property type="project" value="InterPro"/>
</dbReference>
<dbReference type="SUPFAM" id="SSF53383">
    <property type="entry name" value="PLP-dependent transferases"/>
    <property type="match status" value="1"/>
</dbReference>
<sequence length="400" mass="42778">MAFLSDTLSRVKPSPTIAVTTKAAELKAEGRDVIGLGAGEPDFDTPQNIKDAAKAAIDAGKTKYTAVDGIPELKKAICAKFKRDNALDYTPAQVTIGTGGKQVLYNALVATLNAGDEVVIPAPYWVSYPDMVLLAGGEPVIAEATAETAYKLTPEALEAAITPKTKWLIFNSPSNPTGAGYTWDELKALTDVLLRHPHVWVMSDDMYEHLVYDDFKFCTPAEVEPALYERTLTVNGVSKAYAMTGWRIGYAAGPVEIIKAMGKIQSQSTSNPCSVSQWAAVEALNGPQDYIAENNKTFQRRRDLVVEMLNAATGIECPVPEGAFYVYPSIAGCIGKTSAGGAKIVDDEAFATALLEETGVAVVFGAAFGTSPCFRVSYATSDEALREACTRIQKFCAGLS</sequence>
<evidence type="ECO:0000256" key="2">
    <source>
        <dbReference type="ARBA" id="ARBA00007441"/>
    </source>
</evidence>